<evidence type="ECO:0000313" key="1">
    <source>
        <dbReference type="EMBL" id="SVE38211.1"/>
    </source>
</evidence>
<reference evidence="1" key="1">
    <citation type="submission" date="2018-05" db="EMBL/GenBank/DDBJ databases">
        <authorList>
            <person name="Lanie J.A."/>
            <person name="Ng W.-L."/>
            <person name="Kazmierczak K.M."/>
            <person name="Andrzejewski T.M."/>
            <person name="Davidsen T.M."/>
            <person name="Wayne K.J."/>
            <person name="Tettelin H."/>
            <person name="Glass J.I."/>
            <person name="Rusch D."/>
            <person name="Podicherti R."/>
            <person name="Tsui H.-C.T."/>
            <person name="Winkler M.E."/>
        </authorList>
    </citation>
    <scope>NUCLEOTIDE SEQUENCE</scope>
</reference>
<dbReference type="AlphaFoldDB" id="A0A383D1B8"/>
<organism evidence="1">
    <name type="scientific">marine metagenome</name>
    <dbReference type="NCBI Taxonomy" id="408172"/>
    <lineage>
        <taxon>unclassified sequences</taxon>
        <taxon>metagenomes</taxon>
        <taxon>ecological metagenomes</taxon>
    </lineage>
</organism>
<name>A0A383D1B8_9ZZZZ</name>
<dbReference type="EMBL" id="UINC01213442">
    <property type="protein sequence ID" value="SVE38211.1"/>
    <property type="molecule type" value="Genomic_DNA"/>
</dbReference>
<gene>
    <name evidence="1" type="ORF">METZ01_LOCUS491065</name>
</gene>
<feature type="non-terminal residue" evidence="1">
    <location>
        <position position="105"/>
    </location>
</feature>
<accession>A0A383D1B8</accession>
<sequence>MKVNITLKDPQKECLDKVTSDLSLENNEKTIHKLIHGIFELNQNDDVFGDYRCVGDCYSTEQSVEIELDDETVSKIKGIFQKYDFDDYDSEEEEISKIIRSMINF</sequence>
<protein>
    <submittedName>
        <fullName evidence="1">Uncharacterized protein</fullName>
    </submittedName>
</protein>
<proteinExistence type="predicted"/>